<comment type="caution">
    <text evidence="1">The sequence shown here is derived from an EMBL/GenBank/DDBJ whole genome shotgun (WGS) entry which is preliminary data.</text>
</comment>
<organism evidence="1 2">
    <name type="scientific">Artomyces pyxidatus</name>
    <dbReference type="NCBI Taxonomy" id="48021"/>
    <lineage>
        <taxon>Eukaryota</taxon>
        <taxon>Fungi</taxon>
        <taxon>Dikarya</taxon>
        <taxon>Basidiomycota</taxon>
        <taxon>Agaricomycotina</taxon>
        <taxon>Agaricomycetes</taxon>
        <taxon>Russulales</taxon>
        <taxon>Auriscalpiaceae</taxon>
        <taxon>Artomyces</taxon>
    </lineage>
</organism>
<evidence type="ECO:0000313" key="1">
    <source>
        <dbReference type="EMBL" id="KAI0057424.1"/>
    </source>
</evidence>
<keyword evidence="2" id="KW-1185">Reference proteome</keyword>
<reference evidence="1" key="2">
    <citation type="journal article" date="2022" name="New Phytol.">
        <title>Evolutionary transition to the ectomycorrhizal habit in the genomes of a hyperdiverse lineage of mushroom-forming fungi.</title>
        <authorList>
            <person name="Looney B."/>
            <person name="Miyauchi S."/>
            <person name="Morin E."/>
            <person name="Drula E."/>
            <person name="Courty P.E."/>
            <person name="Kohler A."/>
            <person name="Kuo A."/>
            <person name="LaButti K."/>
            <person name="Pangilinan J."/>
            <person name="Lipzen A."/>
            <person name="Riley R."/>
            <person name="Andreopoulos W."/>
            <person name="He G."/>
            <person name="Johnson J."/>
            <person name="Nolan M."/>
            <person name="Tritt A."/>
            <person name="Barry K.W."/>
            <person name="Grigoriev I.V."/>
            <person name="Nagy L.G."/>
            <person name="Hibbett D."/>
            <person name="Henrissat B."/>
            <person name="Matheny P.B."/>
            <person name="Labbe J."/>
            <person name="Martin F.M."/>
        </authorList>
    </citation>
    <scope>NUCLEOTIDE SEQUENCE</scope>
    <source>
        <strain evidence="1">HHB10654</strain>
    </source>
</reference>
<accession>A0ACB8SLM0</accession>
<sequence>MPLRIFSEKTRYFLPSMRGLTKDGTCITLSTCITSWCLHGTVLPVHDAVRTQGQAQARGWIVYEVARIRVPIDRHFDLLCLHRGRKASPSHCTLDWFVPEFILDTEHAAFDRSCAPASSC</sequence>
<reference evidence="1" key="1">
    <citation type="submission" date="2021-03" db="EMBL/GenBank/DDBJ databases">
        <authorList>
            <consortium name="DOE Joint Genome Institute"/>
            <person name="Ahrendt S."/>
            <person name="Looney B.P."/>
            <person name="Miyauchi S."/>
            <person name="Morin E."/>
            <person name="Drula E."/>
            <person name="Courty P.E."/>
            <person name="Chicoki N."/>
            <person name="Fauchery L."/>
            <person name="Kohler A."/>
            <person name="Kuo A."/>
            <person name="Labutti K."/>
            <person name="Pangilinan J."/>
            <person name="Lipzen A."/>
            <person name="Riley R."/>
            <person name="Andreopoulos W."/>
            <person name="He G."/>
            <person name="Johnson J."/>
            <person name="Barry K.W."/>
            <person name="Grigoriev I.V."/>
            <person name="Nagy L."/>
            <person name="Hibbett D."/>
            <person name="Henrissat B."/>
            <person name="Matheny P.B."/>
            <person name="Labbe J."/>
            <person name="Martin F."/>
        </authorList>
    </citation>
    <scope>NUCLEOTIDE SEQUENCE</scope>
    <source>
        <strain evidence="1">HHB10654</strain>
    </source>
</reference>
<dbReference type="EMBL" id="MU277247">
    <property type="protein sequence ID" value="KAI0057424.1"/>
    <property type="molecule type" value="Genomic_DNA"/>
</dbReference>
<dbReference type="Proteomes" id="UP000814140">
    <property type="component" value="Unassembled WGS sequence"/>
</dbReference>
<protein>
    <submittedName>
        <fullName evidence="1">Uncharacterized protein</fullName>
    </submittedName>
</protein>
<name>A0ACB8SLM0_9AGAM</name>
<proteinExistence type="predicted"/>
<evidence type="ECO:0000313" key="2">
    <source>
        <dbReference type="Proteomes" id="UP000814140"/>
    </source>
</evidence>
<gene>
    <name evidence="1" type="ORF">BV25DRAFT_1427495</name>
</gene>